<dbReference type="EnsemblMetazoa" id="SMAR005688-RA">
    <property type="protein sequence ID" value="SMAR005688-PA"/>
    <property type="gene ID" value="SMAR005688"/>
</dbReference>
<dbReference type="PhylomeDB" id="T1IWW2"/>
<protein>
    <submittedName>
        <fullName evidence="1">Uncharacterized protein</fullName>
    </submittedName>
</protein>
<keyword evidence="2" id="KW-1185">Reference proteome</keyword>
<dbReference type="EMBL" id="JH431631">
    <property type="status" value="NOT_ANNOTATED_CDS"/>
    <property type="molecule type" value="Genomic_DNA"/>
</dbReference>
<dbReference type="GO" id="GO:0030488">
    <property type="term" value="P:tRNA methylation"/>
    <property type="evidence" value="ECO:0007669"/>
    <property type="project" value="TreeGrafter"/>
</dbReference>
<accession>T1IWW2</accession>
<dbReference type="STRING" id="126957.T1IWW2"/>
<dbReference type="PANTHER" id="PTHR12029:SF11">
    <property type="entry name" value="METHYLTRANSFERASE TARBP1-RELATED"/>
    <property type="match status" value="1"/>
</dbReference>
<reference evidence="1" key="2">
    <citation type="submission" date="2015-02" db="UniProtKB">
        <authorList>
            <consortium name="EnsemblMetazoa"/>
        </authorList>
    </citation>
    <scope>IDENTIFICATION</scope>
</reference>
<dbReference type="AlphaFoldDB" id="T1IWW2"/>
<dbReference type="InterPro" id="IPR045330">
    <property type="entry name" value="TRM3/TARBP1"/>
</dbReference>
<dbReference type="Proteomes" id="UP000014500">
    <property type="component" value="Unassembled WGS sequence"/>
</dbReference>
<dbReference type="eggNOG" id="KOG0839">
    <property type="taxonomic scope" value="Eukaryota"/>
</dbReference>
<dbReference type="PANTHER" id="PTHR12029">
    <property type="entry name" value="RNA METHYLTRANSFERASE"/>
    <property type="match status" value="1"/>
</dbReference>
<reference evidence="2" key="1">
    <citation type="submission" date="2011-05" db="EMBL/GenBank/DDBJ databases">
        <authorList>
            <person name="Richards S.R."/>
            <person name="Qu J."/>
            <person name="Jiang H."/>
            <person name="Jhangiani S.N."/>
            <person name="Agravi P."/>
            <person name="Goodspeed R."/>
            <person name="Gross S."/>
            <person name="Mandapat C."/>
            <person name="Jackson L."/>
            <person name="Mathew T."/>
            <person name="Pu L."/>
            <person name="Thornton R."/>
            <person name="Saada N."/>
            <person name="Wilczek-Boney K.B."/>
            <person name="Lee S."/>
            <person name="Kovar C."/>
            <person name="Wu Y."/>
            <person name="Scherer S.E."/>
            <person name="Worley K.C."/>
            <person name="Muzny D.M."/>
            <person name="Gibbs R."/>
        </authorList>
    </citation>
    <scope>NUCLEOTIDE SEQUENCE</scope>
    <source>
        <strain evidence="2">Brora</strain>
    </source>
</reference>
<evidence type="ECO:0000313" key="2">
    <source>
        <dbReference type="Proteomes" id="UP000014500"/>
    </source>
</evidence>
<organism evidence="1 2">
    <name type="scientific">Strigamia maritima</name>
    <name type="common">European centipede</name>
    <name type="synonym">Geophilus maritimus</name>
    <dbReference type="NCBI Taxonomy" id="126957"/>
    <lineage>
        <taxon>Eukaryota</taxon>
        <taxon>Metazoa</taxon>
        <taxon>Ecdysozoa</taxon>
        <taxon>Arthropoda</taxon>
        <taxon>Myriapoda</taxon>
        <taxon>Chilopoda</taxon>
        <taxon>Pleurostigmophora</taxon>
        <taxon>Geophilomorpha</taxon>
        <taxon>Linotaeniidae</taxon>
        <taxon>Strigamia</taxon>
    </lineage>
</organism>
<dbReference type="GO" id="GO:0016423">
    <property type="term" value="F:tRNA (guanine) methyltransferase activity"/>
    <property type="evidence" value="ECO:0007669"/>
    <property type="project" value="TreeGrafter"/>
</dbReference>
<proteinExistence type="predicted"/>
<name>T1IWW2_STRMM</name>
<evidence type="ECO:0000313" key="1">
    <source>
        <dbReference type="EnsemblMetazoa" id="SMAR005688-PA"/>
    </source>
</evidence>
<sequence length="639" mass="73010">MYLKLMKCLFKAYHDSNALDQFVNKLVDVSLLHFNNNYADDNLPRKYCAVTCLAWITEIIENWDLEKWKSSRNKIMAFVTHQFANNVFNHTLTKSKKENTSAIYLGQRGRIISEYYNCVWTCLAFHTSRCANSLAVVPLIEFALYTLEIGTDVVPAVCRCIEPMLAQILIENEERLLAKLLHCVWNMAFERRKSEIFWIAIESFMDLVFHQCLLDHSDASILIHFCEKAHALSDYCPTIFHMFVFRCLGVWIRSKSARRQICSHAQFIAHALTFGPVHRKDQRANGDADAFVFSLGETCSVNSLIQSEHLDQVSVRAAAVSLIISLDSGHPLVCELITLLLAEDARIGATRSRYYANSLIHLKKNRVWQAILVLEPLCAQETLTGVLNNVYSQLIEEGSQLSIRLMHEWLAAARIRVGSIGSFLGIIYHVGKLLDSAHQQQFILASFNCILPWCMAQNFNTRVTAQVSFHKLWLICEANSLQTALDLYAPVESSLRMSYRIGIGNSARCTQKILDNYYFKIFDAYKHYSLQTIFYDILRLTSVSDYEWIPSHVFTKFYNENTFLPIYNNDDELTEFEIDSIKVTDDEIEGETVENGNVQKKMTPCKRSADNNDSLSGELIVVASLIDKIPNLGGKKMKE</sequence>
<dbReference type="HOGENOM" id="CLU_428523_0_0_1"/>